<organism evidence="6 7">
    <name type="scientific">Apatococcus lobatus</name>
    <dbReference type="NCBI Taxonomy" id="904363"/>
    <lineage>
        <taxon>Eukaryota</taxon>
        <taxon>Viridiplantae</taxon>
        <taxon>Chlorophyta</taxon>
        <taxon>core chlorophytes</taxon>
        <taxon>Trebouxiophyceae</taxon>
        <taxon>Chlorellales</taxon>
        <taxon>Chlorellaceae</taxon>
        <taxon>Apatococcus</taxon>
    </lineage>
</organism>
<dbReference type="CDD" id="cd00913">
    <property type="entry name" value="PCD_DCoH_subfamily_a"/>
    <property type="match status" value="1"/>
</dbReference>
<dbReference type="GO" id="GO:0006729">
    <property type="term" value="P:tetrahydrobiopterin biosynthetic process"/>
    <property type="evidence" value="ECO:0007669"/>
    <property type="project" value="InterPro"/>
</dbReference>
<comment type="similarity">
    <text evidence="2">Belongs to the pterin-4-alpha-carbinolamine dehydratase family.</text>
</comment>
<proteinExistence type="inferred from homology"/>
<evidence type="ECO:0000256" key="3">
    <source>
        <dbReference type="ARBA" id="ARBA00013252"/>
    </source>
</evidence>
<dbReference type="GO" id="GO:0008124">
    <property type="term" value="F:4-alpha-hydroxytetrahydrobiopterin dehydratase activity"/>
    <property type="evidence" value="ECO:0007669"/>
    <property type="project" value="UniProtKB-EC"/>
</dbReference>
<evidence type="ECO:0000256" key="4">
    <source>
        <dbReference type="ARBA" id="ARBA00023239"/>
    </source>
</evidence>
<dbReference type="InterPro" id="IPR036428">
    <property type="entry name" value="PCD_sf"/>
</dbReference>
<reference evidence="6 7" key="1">
    <citation type="journal article" date="2024" name="Nat. Commun.">
        <title>Phylogenomics reveals the evolutionary origins of lichenization in chlorophyte algae.</title>
        <authorList>
            <person name="Puginier C."/>
            <person name="Libourel C."/>
            <person name="Otte J."/>
            <person name="Skaloud P."/>
            <person name="Haon M."/>
            <person name="Grisel S."/>
            <person name="Petersen M."/>
            <person name="Berrin J.G."/>
            <person name="Delaux P.M."/>
            <person name="Dal Grande F."/>
            <person name="Keller J."/>
        </authorList>
    </citation>
    <scope>NUCLEOTIDE SEQUENCE [LARGE SCALE GENOMIC DNA]</scope>
    <source>
        <strain evidence="6 7">SAG 2145</strain>
    </source>
</reference>
<name>A0AAW1S1F3_9CHLO</name>
<evidence type="ECO:0000256" key="2">
    <source>
        <dbReference type="ARBA" id="ARBA00006472"/>
    </source>
</evidence>
<sequence length="213" mass="23685">MLGAIHGGHSSKLCLGSCRAVRPSALCYRGLVVRAGELPPNYEEKMQGARDPFAGEVGTQFTAKPLGQADTFHIIRPPTGMDKVTGLRSRRCKPCEAGKAQALDSLTCESLRNQVPGWRLVKDKAGHTCIQQEWKFLNFVSSVEFFRRVGAVAEMEGHHPDLHLEDWNRVWIQLATHSVGGLTENDFILAAKINDIEISDLRQRPKAKPRNFV</sequence>
<evidence type="ECO:0000256" key="5">
    <source>
        <dbReference type="ARBA" id="ARBA00030497"/>
    </source>
</evidence>
<comment type="caution">
    <text evidence="6">The sequence shown here is derived from an EMBL/GenBank/DDBJ whole genome shotgun (WGS) entry which is preliminary data.</text>
</comment>
<evidence type="ECO:0000256" key="1">
    <source>
        <dbReference type="ARBA" id="ARBA00001554"/>
    </source>
</evidence>
<dbReference type="Pfam" id="PF01329">
    <property type="entry name" value="Pterin_4a"/>
    <property type="match status" value="1"/>
</dbReference>
<dbReference type="EMBL" id="JALJOS010000004">
    <property type="protein sequence ID" value="KAK9840029.1"/>
    <property type="molecule type" value="Genomic_DNA"/>
</dbReference>
<dbReference type="PANTHER" id="PTHR12599:SF0">
    <property type="entry name" value="PTERIN-4-ALPHA-CARBINOLAMINE DEHYDRATASE"/>
    <property type="match status" value="1"/>
</dbReference>
<evidence type="ECO:0000313" key="6">
    <source>
        <dbReference type="EMBL" id="KAK9840029.1"/>
    </source>
</evidence>
<dbReference type="PANTHER" id="PTHR12599">
    <property type="entry name" value="PTERIN-4-ALPHA-CARBINOLAMINE DEHYDRATASE"/>
    <property type="match status" value="1"/>
</dbReference>
<dbReference type="AlphaFoldDB" id="A0AAW1S1F3"/>
<dbReference type="SUPFAM" id="SSF55248">
    <property type="entry name" value="PCD-like"/>
    <property type="match status" value="1"/>
</dbReference>
<dbReference type="EC" id="4.2.1.96" evidence="3"/>
<keyword evidence="4" id="KW-0456">Lyase</keyword>
<protein>
    <recommendedName>
        <fullName evidence="3">4a-hydroxytetrahydrobiopterin dehydratase</fullName>
        <ecNumber evidence="3">4.2.1.96</ecNumber>
    </recommendedName>
    <alternativeName>
        <fullName evidence="5">4-alpha-hydroxy-tetrahydropterin dehydratase</fullName>
    </alternativeName>
</protein>
<comment type="catalytic activity">
    <reaction evidence="1">
        <text>(4aS,6R)-4a-hydroxy-L-erythro-5,6,7,8-tetrahydrobiopterin = (6R)-L-erythro-6,7-dihydrobiopterin + H2O</text>
        <dbReference type="Rhea" id="RHEA:11920"/>
        <dbReference type="ChEBI" id="CHEBI:15377"/>
        <dbReference type="ChEBI" id="CHEBI:15642"/>
        <dbReference type="ChEBI" id="CHEBI:43120"/>
        <dbReference type="EC" id="4.2.1.96"/>
    </reaction>
</comment>
<dbReference type="Gene3D" id="3.30.1360.20">
    <property type="entry name" value="Transcriptional coactivator/pterin dehydratase"/>
    <property type="match status" value="1"/>
</dbReference>
<dbReference type="InterPro" id="IPR001533">
    <property type="entry name" value="Pterin_deHydtase"/>
</dbReference>
<evidence type="ECO:0000313" key="7">
    <source>
        <dbReference type="Proteomes" id="UP001438707"/>
    </source>
</evidence>
<keyword evidence="7" id="KW-1185">Reference proteome</keyword>
<dbReference type="Proteomes" id="UP001438707">
    <property type="component" value="Unassembled WGS sequence"/>
</dbReference>
<gene>
    <name evidence="6" type="ORF">WJX74_002333</name>
</gene>
<accession>A0AAW1S1F3</accession>